<gene>
    <name evidence="2" type="ORF">Scep_005943</name>
</gene>
<proteinExistence type="predicted"/>
<feature type="region of interest" description="Disordered" evidence="1">
    <location>
        <begin position="70"/>
        <end position="108"/>
    </location>
</feature>
<name>A0AAP0PYN2_9MAGN</name>
<dbReference type="AlphaFoldDB" id="A0AAP0PYN2"/>
<keyword evidence="3" id="KW-1185">Reference proteome</keyword>
<evidence type="ECO:0000313" key="2">
    <source>
        <dbReference type="EMBL" id="KAK9159369.1"/>
    </source>
</evidence>
<evidence type="ECO:0000256" key="1">
    <source>
        <dbReference type="SAM" id="MobiDB-lite"/>
    </source>
</evidence>
<protein>
    <submittedName>
        <fullName evidence="2">Uncharacterized protein</fullName>
    </submittedName>
</protein>
<dbReference type="EMBL" id="JBBNAG010000002">
    <property type="protein sequence ID" value="KAK9159369.1"/>
    <property type="molecule type" value="Genomic_DNA"/>
</dbReference>
<sequence>MNGHQEQNLIWHEIGLNVLIKDCNFRVLLFKEYHKNCFLQKFKKYCFYPRKKNLKKVTTYQLYQERYHQKNSHATTEPGKNLPMIELKNSLQRARRKSTKVWDKGLEN</sequence>
<evidence type="ECO:0000313" key="3">
    <source>
        <dbReference type="Proteomes" id="UP001419268"/>
    </source>
</evidence>
<comment type="caution">
    <text evidence="2">The sequence shown here is derived from an EMBL/GenBank/DDBJ whole genome shotgun (WGS) entry which is preliminary data.</text>
</comment>
<dbReference type="Proteomes" id="UP001419268">
    <property type="component" value="Unassembled WGS sequence"/>
</dbReference>
<accession>A0AAP0PYN2</accession>
<organism evidence="2 3">
    <name type="scientific">Stephania cephalantha</name>
    <dbReference type="NCBI Taxonomy" id="152367"/>
    <lineage>
        <taxon>Eukaryota</taxon>
        <taxon>Viridiplantae</taxon>
        <taxon>Streptophyta</taxon>
        <taxon>Embryophyta</taxon>
        <taxon>Tracheophyta</taxon>
        <taxon>Spermatophyta</taxon>
        <taxon>Magnoliopsida</taxon>
        <taxon>Ranunculales</taxon>
        <taxon>Menispermaceae</taxon>
        <taxon>Menispermoideae</taxon>
        <taxon>Cissampelideae</taxon>
        <taxon>Stephania</taxon>
    </lineage>
</organism>
<reference evidence="2 3" key="1">
    <citation type="submission" date="2024-01" db="EMBL/GenBank/DDBJ databases">
        <title>Genome assemblies of Stephania.</title>
        <authorList>
            <person name="Yang L."/>
        </authorList>
    </citation>
    <scope>NUCLEOTIDE SEQUENCE [LARGE SCALE GENOMIC DNA]</scope>
    <source>
        <strain evidence="2">JXDWG</strain>
        <tissue evidence="2">Leaf</tissue>
    </source>
</reference>